<keyword evidence="8 9" id="KW-0472">Membrane</keyword>
<keyword evidence="6 9" id="KW-0812">Transmembrane</keyword>
<evidence type="ECO:0000313" key="12">
    <source>
        <dbReference type="Proteomes" id="UP001333102"/>
    </source>
</evidence>
<feature type="domain" description="ABC transmembrane type-1" evidence="10">
    <location>
        <begin position="70"/>
        <end position="272"/>
    </location>
</feature>
<dbReference type="Proteomes" id="UP001333102">
    <property type="component" value="Chromosome"/>
</dbReference>
<dbReference type="PANTHER" id="PTHR42922">
    <property type="entry name" value="PHOSPHATE TRANSPORT SYSTEM PERMEASE PROTEIN PSTA"/>
    <property type="match status" value="1"/>
</dbReference>
<proteinExistence type="inferred from homology"/>
<feature type="transmembrane region" description="Helical" evidence="9">
    <location>
        <begin position="183"/>
        <end position="205"/>
    </location>
</feature>
<dbReference type="CDD" id="cd06261">
    <property type="entry name" value="TM_PBP2"/>
    <property type="match status" value="1"/>
</dbReference>
<evidence type="ECO:0000256" key="7">
    <source>
        <dbReference type="ARBA" id="ARBA00022989"/>
    </source>
</evidence>
<evidence type="ECO:0000256" key="8">
    <source>
        <dbReference type="ARBA" id="ARBA00023136"/>
    </source>
</evidence>
<evidence type="ECO:0000256" key="5">
    <source>
        <dbReference type="ARBA" id="ARBA00022592"/>
    </source>
</evidence>
<keyword evidence="12" id="KW-1185">Reference proteome</keyword>
<evidence type="ECO:0000256" key="2">
    <source>
        <dbReference type="ARBA" id="ARBA00007069"/>
    </source>
</evidence>
<protein>
    <recommendedName>
        <fullName evidence="9">Phosphate transport system permease protein PstA</fullName>
    </recommendedName>
</protein>
<dbReference type="InterPro" id="IPR035906">
    <property type="entry name" value="MetI-like_sf"/>
</dbReference>
<keyword evidence="3" id="KW-0813">Transport</keyword>
<comment type="subcellular location">
    <subcellularLocation>
        <location evidence="1 9">Cell membrane</location>
        <topology evidence="1 9">Multi-pass membrane protein</topology>
    </subcellularLocation>
</comment>
<dbReference type="RefSeq" id="WP_324669913.1">
    <property type="nucleotide sequence ID" value="NZ_CP141614.1"/>
</dbReference>
<evidence type="ECO:0000313" key="11">
    <source>
        <dbReference type="EMBL" id="WRP15507.1"/>
    </source>
</evidence>
<evidence type="ECO:0000256" key="6">
    <source>
        <dbReference type="ARBA" id="ARBA00022692"/>
    </source>
</evidence>
<reference evidence="12" key="1">
    <citation type="submission" date="2023-12" db="EMBL/GenBank/DDBJ databases">
        <title>Novel isolates from deep terrestrial aquifers shed light on the physiology and ecology of the class Limnochordia.</title>
        <authorList>
            <person name="Karnachuk O.V."/>
            <person name="Lukina A.P."/>
            <person name="Avakyan M.R."/>
            <person name="Kadnikov V."/>
            <person name="Begmatov S."/>
            <person name="Beletsky A.V."/>
            <person name="Mardanov A.V."/>
            <person name="Ravin N.V."/>
        </authorList>
    </citation>
    <scope>NUCLEOTIDE SEQUENCE [LARGE SCALE GENOMIC DNA]</scope>
    <source>
        <strain evidence="12">LN</strain>
    </source>
</reference>
<comment type="similarity">
    <text evidence="2 9">Belongs to the binding-protein-dependent transport system permease family. CysTW subfamily.</text>
</comment>
<accession>A0ABZ1BRS0</accession>
<dbReference type="InterPro" id="IPR000515">
    <property type="entry name" value="MetI-like"/>
</dbReference>
<dbReference type="SUPFAM" id="SSF161098">
    <property type="entry name" value="MetI-like"/>
    <property type="match status" value="1"/>
</dbReference>
<dbReference type="PANTHER" id="PTHR42922:SF1">
    <property type="entry name" value="PHOSPHATE TRANSPORT SYSTEM PERMEASE PROTEIN PSTA"/>
    <property type="match status" value="1"/>
</dbReference>
<feature type="transmembrane region" description="Helical" evidence="9">
    <location>
        <begin position="107"/>
        <end position="127"/>
    </location>
</feature>
<organism evidence="11 12">
    <name type="scientific">Geochorda subterranea</name>
    <dbReference type="NCBI Taxonomy" id="3109564"/>
    <lineage>
        <taxon>Bacteria</taxon>
        <taxon>Bacillati</taxon>
        <taxon>Bacillota</taxon>
        <taxon>Limnochordia</taxon>
        <taxon>Limnochordales</taxon>
        <taxon>Geochordaceae</taxon>
        <taxon>Geochorda</taxon>
    </lineage>
</organism>
<evidence type="ECO:0000256" key="9">
    <source>
        <dbReference type="RuleBase" id="RU363043"/>
    </source>
</evidence>
<dbReference type="InterPro" id="IPR005672">
    <property type="entry name" value="Phosphate_PstA"/>
</dbReference>
<keyword evidence="7 9" id="KW-1133">Transmembrane helix</keyword>
<evidence type="ECO:0000259" key="10">
    <source>
        <dbReference type="PROSITE" id="PS50928"/>
    </source>
</evidence>
<feature type="transmembrane region" description="Helical" evidence="9">
    <location>
        <begin position="69"/>
        <end position="95"/>
    </location>
</feature>
<evidence type="ECO:0000256" key="1">
    <source>
        <dbReference type="ARBA" id="ARBA00004651"/>
    </source>
</evidence>
<dbReference type="EMBL" id="CP141614">
    <property type="protein sequence ID" value="WRP15507.1"/>
    <property type="molecule type" value="Genomic_DNA"/>
</dbReference>
<sequence length="280" mass="29568">MRAAPAAGHRRLRDRAMALLVAMGAAIALLPLFLVLGYVVREGIGALNLAFFIRDPAPVGEPGGGVRNAIVGSLVINLMASLIGVTIGVGGGIFLSEYGQHRLAPMVRLVGDVLGGMPAIIMGLVAYELVVRPMRSFSALAGAVALGLLMIPIVIRATESALGMVPRELREAGMALGLPRWRVTVSVVLPAARYGIVTGALLALARVAGEAAPLLLTAFGNPYLSLDPTRPMDSLPLRVFVYAISPFREWHAQAWAASLVLVLLILSATLAARWMTRQRA</sequence>
<name>A0ABZ1BRS0_9FIRM</name>
<evidence type="ECO:0000256" key="4">
    <source>
        <dbReference type="ARBA" id="ARBA00022475"/>
    </source>
</evidence>
<feature type="transmembrane region" description="Helical" evidence="9">
    <location>
        <begin position="254"/>
        <end position="275"/>
    </location>
</feature>
<gene>
    <name evidence="11" type="primary">pstA</name>
    <name evidence="11" type="ORF">VLY81_04910</name>
</gene>
<feature type="transmembrane region" description="Helical" evidence="9">
    <location>
        <begin position="16"/>
        <end position="40"/>
    </location>
</feature>
<dbReference type="PROSITE" id="PS50928">
    <property type="entry name" value="ABC_TM1"/>
    <property type="match status" value="1"/>
</dbReference>
<dbReference type="NCBIfam" id="TIGR00974">
    <property type="entry name" value="3a0107s02c"/>
    <property type="match status" value="1"/>
</dbReference>
<dbReference type="Pfam" id="PF00528">
    <property type="entry name" value="BPD_transp_1"/>
    <property type="match status" value="1"/>
</dbReference>
<dbReference type="InterPro" id="IPR051408">
    <property type="entry name" value="Phosphate_transprt_permease"/>
</dbReference>
<evidence type="ECO:0000256" key="3">
    <source>
        <dbReference type="ARBA" id="ARBA00022448"/>
    </source>
</evidence>
<dbReference type="Gene3D" id="1.10.3720.10">
    <property type="entry name" value="MetI-like"/>
    <property type="match status" value="1"/>
</dbReference>
<keyword evidence="5" id="KW-0592">Phosphate transport</keyword>
<keyword evidence="4 9" id="KW-1003">Cell membrane</keyword>
<feature type="transmembrane region" description="Helical" evidence="9">
    <location>
        <begin position="139"/>
        <end position="162"/>
    </location>
</feature>